<dbReference type="PANTHER" id="PTHR30136:SF24">
    <property type="entry name" value="HTH-TYPE TRANSCRIPTIONAL REPRESSOR ALLR"/>
    <property type="match status" value="1"/>
</dbReference>
<dbReference type="SUPFAM" id="SSF55781">
    <property type="entry name" value="GAF domain-like"/>
    <property type="match status" value="1"/>
</dbReference>
<dbReference type="Gene3D" id="1.10.10.10">
    <property type="entry name" value="Winged helix-like DNA-binding domain superfamily/Winged helix DNA-binding domain"/>
    <property type="match status" value="1"/>
</dbReference>
<dbReference type="InterPro" id="IPR036390">
    <property type="entry name" value="WH_DNA-bd_sf"/>
</dbReference>
<dbReference type="Proteomes" id="UP000722989">
    <property type="component" value="Unassembled WGS sequence"/>
</dbReference>
<dbReference type="SMART" id="SM00346">
    <property type="entry name" value="HTH_ICLR"/>
    <property type="match status" value="1"/>
</dbReference>
<dbReference type="PROSITE" id="PS51078">
    <property type="entry name" value="ICLR_ED"/>
    <property type="match status" value="1"/>
</dbReference>
<dbReference type="InterPro" id="IPR050707">
    <property type="entry name" value="HTH_MetabolicPath_Reg"/>
</dbReference>
<dbReference type="Pfam" id="PF09339">
    <property type="entry name" value="HTH_IclR"/>
    <property type="match status" value="1"/>
</dbReference>
<comment type="caution">
    <text evidence="6">The sequence shown here is derived from an EMBL/GenBank/DDBJ whole genome shotgun (WGS) entry which is preliminary data.</text>
</comment>
<evidence type="ECO:0000313" key="6">
    <source>
        <dbReference type="EMBL" id="NJC72236.1"/>
    </source>
</evidence>
<reference evidence="6 7" key="1">
    <citation type="submission" date="2020-03" db="EMBL/GenBank/DDBJ databases">
        <title>WGS of the type strain of Planosporangium spp.</title>
        <authorList>
            <person name="Thawai C."/>
        </authorList>
    </citation>
    <scope>NUCLEOTIDE SEQUENCE [LARGE SCALE GENOMIC DNA]</scope>
    <source>
        <strain evidence="6 7">TBRC 5610</strain>
    </source>
</reference>
<evidence type="ECO:0000256" key="2">
    <source>
        <dbReference type="ARBA" id="ARBA00023125"/>
    </source>
</evidence>
<keyword evidence="3" id="KW-0804">Transcription</keyword>
<keyword evidence="7" id="KW-1185">Reference proteome</keyword>
<sequence length="255" mass="26737">MPGLVQSIERAAAILRLLASSAGRLGVGEIARSLDLPKGTAHGILRTLQAVGFVEQDKTSGKYQLGAALLHLGTSYLDVNELRSRSINWADPLAARSGEAVRIGTLLEGKVLVVHHVFRPDDSLQTLDVGALLPLHATALGKVLLAYDASTAATVLRGELEPYSRRTLVNPRALARALAAVRDAGWGAEVEEMTVGEAGIAAPIRGYGGLVVGAIGVSGAVERICDTKGQPNPTLVAYVRDAARAVSRDLGAARW</sequence>
<dbReference type="InterPro" id="IPR036388">
    <property type="entry name" value="WH-like_DNA-bd_sf"/>
</dbReference>
<evidence type="ECO:0000259" key="4">
    <source>
        <dbReference type="PROSITE" id="PS51077"/>
    </source>
</evidence>
<evidence type="ECO:0000256" key="3">
    <source>
        <dbReference type="ARBA" id="ARBA00023163"/>
    </source>
</evidence>
<accession>A0ABX0Y2C2</accession>
<evidence type="ECO:0000313" key="7">
    <source>
        <dbReference type="Proteomes" id="UP000722989"/>
    </source>
</evidence>
<dbReference type="PANTHER" id="PTHR30136">
    <property type="entry name" value="HELIX-TURN-HELIX TRANSCRIPTIONAL REGULATOR, ICLR FAMILY"/>
    <property type="match status" value="1"/>
</dbReference>
<dbReference type="SUPFAM" id="SSF46785">
    <property type="entry name" value="Winged helix' DNA-binding domain"/>
    <property type="match status" value="1"/>
</dbReference>
<keyword evidence="1" id="KW-0805">Transcription regulation</keyword>
<dbReference type="InterPro" id="IPR014757">
    <property type="entry name" value="Tscrpt_reg_IclR_C"/>
</dbReference>
<organism evidence="6 7">
    <name type="scientific">Planosporangium thailandense</name>
    <dbReference type="NCBI Taxonomy" id="765197"/>
    <lineage>
        <taxon>Bacteria</taxon>
        <taxon>Bacillati</taxon>
        <taxon>Actinomycetota</taxon>
        <taxon>Actinomycetes</taxon>
        <taxon>Micromonosporales</taxon>
        <taxon>Micromonosporaceae</taxon>
        <taxon>Planosporangium</taxon>
    </lineage>
</organism>
<dbReference type="Pfam" id="PF01614">
    <property type="entry name" value="IclR_C"/>
    <property type="match status" value="1"/>
</dbReference>
<dbReference type="EMBL" id="JAATVY010000017">
    <property type="protein sequence ID" value="NJC72236.1"/>
    <property type="molecule type" value="Genomic_DNA"/>
</dbReference>
<dbReference type="RefSeq" id="WP_167927152.1">
    <property type="nucleotide sequence ID" value="NZ_JAATVY010000017.1"/>
</dbReference>
<dbReference type="InterPro" id="IPR029016">
    <property type="entry name" value="GAF-like_dom_sf"/>
</dbReference>
<name>A0ABX0Y2C2_9ACTN</name>
<gene>
    <name evidence="6" type="ORF">HC031_21305</name>
</gene>
<keyword evidence="2" id="KW-0238">DNA-binding</keyword>
<evidence type="ECO:0000259" key="5">
    <source>
        <dbReference type="PROSITE" id="PS51078"/>
    </source>
</evidence>
<dbReference type="PROSITE" id="PS51077">
    <property type="entry name" value="HTH_ICLR"/>
    <property type="match status" value="1"/>
</dbReference>
<dbReference type="Gene3D" id="3.30.450.40">
    <property type="match status" value="1"/>
</dbReference>
<evidence type="ECO:0000256" key="1">
    <source>
        <dbReference type="ARBA" id="ARBA00023015"/>
    </source>
</evidence>
<feature type="domain" description="HTH iclR-type" evidence="4">
    <location>
        <begin position="5"/>
        <end position="67"/>
    </location>
</feature>
<proteinExistence type="predicted"/>
<protein>
    <submittedName>
        <fullName evidence="6">IclR family transcriptional regulator</fullName>
    </submittedName>
</protein>
<dbReference type="InterPro" id="IPR005471">
    <property type="entry name" value="Tscrpt_reg_IclR_N"/>
</dbReference>
<feature type="domain" description="IclR-ED" evidence="5">
    <location>
        <begin position="68"/>
        <end position="252"/>
    </location>
</feature>